<name>A0A931FNX9_9BACT</name>
<evidence type="ECO:0000256" key="7">
    <source>
        <dbReference type="ARBA" id="ARBA00023136"/>
    </source>
</evidence>
<dbReference type="GO" id="GO:0009103">
    <property type="term" value="P:lipopolysaccharide biosynthetic process"/>
    <property type="evidence" value="ECO:0007669"/>
    <property type="project" value="UniProtKB-ARBA"/>
</dbReference>
<keyword evidence="6 8" id="KW-1133">Transmembrane helix</keyword>
<dbReference type="EMBL" id="JADQDP010000003">
    <property type="protein sequence ID" value="MBF9143084.1"/>
    <property type="molecule type" value="Genomic_DNA"/>
</dbReference>
<proteinExistence type="predicted"/>
<feature type="transmembrane region" description="Helical" evidence="8">
    <location>
        <begin position="202"/>
        <end position="231"/>
    </location>
</feature>
<evidence type="ECO:0000256" key="1">
    <source>
        <dbReference type="ARBA" id="ARBA00004651"/>
    </source>
</evidence>
<evidence type="ECO:0000256" key="3">
    <source>
        <dbReference type="ARBA" id="ARBA00022676"/>
    </source>
</evidence>
<feature type="transmembrane region" description="Helical" evidence="8">
    <location>
        <begin position="142"/>
        <end position="163"/>
    </location>
</feature>
<keyword evidence="4" id="KW-0808">Transferase</keyword>
<feature type="transmembrane region" description="Helical" evidence="8">
    <location>
        <begin position="31"/>
        <end position="49"/>
    </location>
</feature>
<feature type="domain" description="Glycosyltransferase RgtA/B/C/D-like" evidence="9">
    <location>
        <begin position="100"/>
        <end position="260"/>
    </location>
</feature>
<evidence type="ECO:0000256" key="4">
    <source>
        <dbReference type="ARBA" id="ARBA00022679"/>
    </source>
</evidence>
<evidence type="ECO:0000256" key="6">
    <source>
        <dbReference type="ARBA" id="ARBA00022989"/>
    </source>
</evidence>
<dbReference type="Proteomes" id="UP000645610">
    <property type="component" value="Unassembled WGS sequence"/>
</dbReference>
<evidence type="ECO:0000313" key="10">
    <source>
        <dbReference type="EMBL" id="MBF9143084.1"/>
    </source>
</evidence>
<comment type="subcellular location">
    <subcellularLocation>
        <location evidence="1">Cell membrane</location>
        <topology evidence="1">Multi-pass membrane protein</topology>
    </subcellularLocation>
</comment>
<feature type="transmembrane region" description="Helical" evidence="8">
    <location>
        <begin position="243"/>
        <end position="263"/>
    </location>
</feature>
<evidence type="ECO:0000259" key="9">
    <source>
        <dbReference type="Pfam" id="PF13231"/>
    </source>
</evidence>
<keyword evidence="7 8" id="KW-0472">Membrane</keyword>
<dbReference type="AlphaFoldDB" id="A0A931FNX9"/>
<feature type="transmembrane region" description="Helical" evidence="8">
    <location>
        <begin position="329"/>
        <end position="347"/>
    </location>
</feature>
<dbReference type="GO" id="GO:0016763">
    <property type="term" value="F:pentosyltransferase activity"/>
    <property type="evidence" value="ECO:0007669"/>
    <property type="project" value="TreeGrafter"/>
</dbReference>
<protein>
    <submittedName>
        <fullName evidence="10">Glycosyltransferase family 39 protein</fullName>
    </submittedName>
</protein>
<evidence type="ECO:0000313" key="11">
    <source>
        <dbReference type="Proteomes" id="UP000645610"/>
    </source>
</evidence>
<dbReference type="GO" id="GO:0005886">
    <property type="term" value="C:plasma membrane"/>
    <property type="evidence" value="ECO:0007669"/>
    <property type="project" value="UniProtKB-SubCell"/>
</dbReference>
<dbReference type="Pfam" id="PF13231">
    <property type="entry name" value="PMT_2"/>
    <property type="match status" value="1"/>
</dbReference>
<dbReference type="InterPro" id="IPR038731">
    <property type="entry name" value="RgtA/B/C-like"/>
</dbReference>
<feature type="transmembrane region" description="Helical" evidence="8">
    <location>
        <begin position="6"/>
        <end position="24"/>
    </location>
</feature>
<feature type="transmembrane region" description="Helical" evidence="8">
    <location>
        <begin position="383"/>
        <end position="400"/>
    </location>
</feature>
<accession>A0A931FNX9</accession>
<dbReference type="InterPro" id="IPR050297">
    <property type="entry name" value="LipidA_mod_glycosyltrf_83"/>
</dbReference>
<gene>
    <name evidence="10" type="ORF">I2I01_15660</name>
</gene>
<comment type="caution">
    <text evidence="10">The sequence shown here is derived from an EMBL/GenBank/DDBJ whole genome shotgun (WGS) entry which is preliminary data.</text>
</comment>
<evidence type="ECO:0000256" key="2">
    <source>
        <dbReference type="ARBA" id="ARBA00022475"/>
    </source>
</evidence>
<reference evidence="10 11" key="1">
    <citation type="submission" date="2020-11" db="EMBL/GenBank/DDBJ databases">
        <authorList>
            <person name="Kim M.K."/>
        </authorList>
    </citation>
    <scope>NUCLEOTIDE SEQUENCE [LARGE SCALE GENOMIC DNA]</scope>
    <source>
        <strain evidence="10 11">BT439</strain>
    </source>
</reference>
<keyword evidence="5 8" id="KW-0812">Transmembrane</keyword>
<keyword evidence="2" id="KW-1003">Cell membrane</keyword>
<dbReference type="PANTHER" id="PTHR33908">
    <property type="entry name" value="MANNOSYLTRANSFERASE YKCB-RELATED"/>
    <property type="match status" value="1"/>
</dbReference>
<feature type="transmembrane region" description="Helical" evidence="8">
    <location>
        <begin position="353"/>
        <end position="376"/>
    </location>
</feature>
<dbReference type="RefSeq" id="WP_196287402.1">
    <property type="nucleotide sequence ID" value="NZ_JADQDP010000003.1"/>
</dbReference>
<organism evidence="10 11">
    <name type="scientific">Hymenobacter properus</name>
    <dbReference type="NCBI Taxonomy" id="2791026"/>
    <lineage>
        <taxon>Bacteria</taxon>
        <taxon>Pseudomonadati</taxon>
        <taxon>Bacteroidota</taxon>
        <taxon>Cytophagia</taxon>
        <taxon>Cytophagales</taxon>
        <taxon>Hymenobacteraceae</taxon>
        <taxon>Hymenobacter</taxon>
    </lineage>
</organism>
<evidence type="ECO:0000256" key="8">
    <source>
        <dbReference type="SAM" id="Phobius"/>
    </source>
</evidence>
<dbReference type="PANTHER" id="PTHR33908:SF11">
    <property type="entry name" value="MEMBRANE PROTEIN"/>
    <property type="match status" value="1"/>
</dbReference>
<evidence type="ECO:0000256" key="5">
    <source>
        <dbReference type="ARBA" id="ARBA00022692"/>
    </source>
</evidence>
<sequence length="515" mass="58027">MNTLNLLLLSGAGLLLTASLWLWYRRRIGSALVTLMGASFLLRLLMAALDPFLHDWDERYHALVAKHLMSHPLAPMLRLDQLLPYDYQAWCCNHIWLHKQPLFMWQMALSMAVFGTNELALRLPSVVLGTLVLYPAYRIGRLLFNADTGYALALLLAVAHYQLEQTSGLIGMDHNDVAFGVYITASLWAYYEYRTSRHPTKWLVLVGVLAGASVLCKWLVGLLVYASWGTAIVLEQPRRVSEYLRLGAALLITVVVALPWQLYTAWRFPLESSYERAYNSRHFGEALEGHSAAWYYHLNLLPLHYGWVLLGLMLLGFAIAAYRGWLLRLLPLLVAVLAVYTLFSLAATKMYSYTYVVSSVLLLLAALPVAAAWQWLRQAPSKAGIAGAVLLGATVVLFSLRPAEVYSNHLDEGVDHPFWPTAGRAARLNNAVIYRQLDRDVPAGYVVFNALGGDEITAMFYANRPVYSWWPSQAQVQRLQALGWHIAYFPDHHDQHPPDYIRQAPGALPLWGQLQ</sequence>
<keyword evidence="11" id="KW-1185">Reference proteome</keyword>
<keyword evidence="3" id="KW-0328">Glycosyltransferase</keyword>
<feature type="transmembrane region" description="Helical" evidence="8">
    <location>
        <begin position="304"/>
        <end position="322"/>
    </location>
</feature>